<sequence>MTEGRSQKFKTDKPNALVSVDSMVNWSDHAAENKTGEVEKVYGMMAGLHADNGGADVSEAAALSFAMIGGISPKAQKEERREVKYEATLIEFENYFGEDEVFDLSRPSTMYPEPVEEEVQPLYSRFVKAGEMHAVPPSITGTYMPTPYKSDIEETQTQRLMHPVIQASSQRQGLPPAVDIKNLQSLDVEEPNSTAGGFFPSSFLLENVKSPRIFCNKVELKTIGMCVKQFNFVVVKSKAAMFLFGSRTSVCFLLSAVWICPATRNRPSMSISAGRPYILLEGVLDRQYIVPLLNLILLGDPSTDNDIGIVDSGCSRSMTGNKEKLDDFVQKNSITDETSGGRLRIPRERGSRTPFSISELQPEQNVTCLVAKASLDESTRWHRRMAHVNFKTINKLAKEGYTRFKTDKPAGTQETNINAGTQDHDSDSEVDEQVIVVPSFPSNVLRSSSQAHGLGYGNAMQIMQKSLDPAGIDSAGGVSAGSASAGSDPAGGNPAGSFQPAGSYEPTGQGNPAVSTSVSADFIPVHADESTLPLGIFIWISPFPTYDDDFSATLKNLAPAVEQSSKIKLVKVLSWDTIQDQQRTNHTKQLHCSVAAFISHHNYKEVILTRIVHYKKDSKDILLYRPVMLKTLLTSLTWICKECNNTLMKLAQEADIVATSSTDKPAYVLLLLLVDRAHLHCERNPVFHQRTKHIEIRHHFIRDANEKNLIQVVNTVASCISFLLAALFLLVAMDYADGSVFMLVGIFLLVDPFLLIGCVFLLSAWFLLLVDSFCWLTTFMLLELFMLSIHLFMLLNRFVLLDTTGWLISATSHLVSDGSLQSCWCNNVSAA</sequence>
<dbReference type="EMBL" id="BQNB010015701">
    <property type="protein sequence ID" value="GJT43111.1"/>
    <property type="molecule type" value="Genomic_DNA"/>
</dbReference>
<comment type="caution">
    <text evidence="4">The sequence shown here is derived from an EMBL/GenBank/DDBJ whole genome shotgun (WGS) entry which is preliminary data.</text>
</comment>
<feature type="region of interest" description="Disordered" evidence="1">
    <location>
        <begin position="473"/>
        <end position="515"/>
    </location>
</feature>
<keyword evidence="5" id="KW-1185">Reference proteome</keyword>
<feature type="domain" description="GAG-pre-integrase" evidence="3">
    <location>
        <begin position="364"/>
        <end position="401"/>
    </location>
</feature>
<evidence type="ECO:0000256" key="2">
    <source>
        <dbReference type="SAM" id="Phobius"/>
    </source>
</evidence>
<feature type="transmembrane region" description="Helical" evidence="2">
    <location>
        <begin position="712"/>
        <end position="733"/>
    </location>
</feature>
<evidence type="ECO:0000256" key="1">
    <source>
        <dbReference type="SAM" id="MobiDB-lite"/>
    </source>
</evidence>
<feature type="region of interest" description="Disordered" evidence="1">
    <location>
        <begin position="406"/>
        <end position="427"/>
    </location>
</feature>
<reference evidence="4" key="2">
    <citation type="submission" date="2022-01" db="EMBL/GenBank/DDBJ databases">
        <authorList>
            <person name="Yamashiro T."/>
            <person name="Shiraishi A."/>
            <person name="Satake H."/>
            <person name="Nakayama K."/>
        </authorList>
    </citation>
    <scope>NUCLEOTIDE SEQUENCE</scope>
</reference>
<feature type="compositionally biased region" description="Low complexity" evidence="1">
    <location>
        <begin position="473"/>
        <end position="497"/>
    </location>
</feature>
<keyword evidence="2" id="KW-0812">Transmembrane</keyword>
<accession>A0ABQ5DY15</accession>
<feature type="transmembrane region" description="Helical" evidence="2">
    <location>
        <begin position="740"/>
        <end position="767"/>
    </location>
</feature>
<protein>
    <submittedName>
        <fullName evidence="4">Ribonuclease H-like domain-containing protein</fullName>
    </submittedName>
</protein>
<dbReference type="Pfam" id="PF13976">
    <property type="entry name" value="gag_pre-integrs"/>
    <property type="match status" value="1"/>
</dbReference>
<gene>
    <name evidence="4" type="ORF">Tco_0951826</name>
</gene>
<evidence type="ECO:0000259" key="3">
    <source>
        <dbReference type="Pfam" id="PF13976"/>
    </source>
</evidence>
<reference evidence="4" key="1">
    <citation type="journal article" date="2022" name="Int. J. Mol. Sci.">
        <title>Draft Genome of Tanacetum Coccineum: Genomic Comparison of Closely Related Tanacetum-Family Plants.</title>
        <authorList>
            <person name="Yamashiro T."/>
            <person name="Shiraishi A."/>
            <person name="Nakayama K."/>
            <person name="Satake H."/>
        </authorList>
    </citation>
    <scope>NUCLEOTIDE SEQUENCE</scope>
</reference>
<feature type="transmembrane region" description="Helical" evidence="2">
    <location>
        <begin position="773"/>
        <end position="795"/>
    </location>
</feature>
<name>A0ABQ5DY15_9ASTR</name>
<keyword evidence="2" id="KW-0472">Membrane</keyword>
<feature type="compositionally biased region" description="Polar residues" evidence="1">
    <location>
        <begin position="412"/>
        <end position="421"/>
    </location>
</feature>
<evidence type="ECO:0000313" key="4">
    <source>
        <dbReference type="EMBL" id="GJT43111.1"/>
    </source>
</evidence>
<organism evidence="4 5">
    <name type="scientific">Tanacetum coccineum</name>
    <dbReference type="NCBI Taxonomy" id="301880"/>
    <lineage>
        <taxon>Eukaryota</taxon>
        <taxon>Viridiplantae</taxon>
        <taxon>Streptophyta</taxon>
        <taxon>Embryophyta</taxon>
        <taxon>Tracheophyta</taxon>
        <taxon>Spermatophyta</taxon>
        <taxon>Magnoliopsida</taxon>
        <taxon>eudicotyledons</taxon>
        <taxon>Gunneridae</taxon>
        <taxon>Pentapetalae</taxon>
        <taxon>asterids</taxon>
        <taxon>campanulids</taxon>
        <taxon>Asterales</taxon>
        <taxon>Asteraceae</taxon>
        <taxon>Asteroideae</taxon>
        <taxon>Anthemideae</taxon>
        <taxon>Anthemidinae</taxon>
        <taxon>Tanacetum</taxon>
    </lineage>
</organism>
<evidence type="ECO:0000313" key="5">
    <source>
        <dbReference type="Proteomes" id="UP001151760"/>
    </source>
</evidence>
<proteinExistence type="predicted"/>
<feature type="compositionally biased region" description="Polar residues" evidence="1">
    <location>
        <begin position="506"/>
        <end position="515"/>
    </location>
</feature>
<keyword evidence="2" id="KW-1133">Transmembrane helix</keyword>
<dbReference type="InterPro" id="IPR025724">
    <property type="entry name" value="GAG-pre-integrase_dom"/>
</dbReference>
<dbReference type="Proteomes" id="UP001151760">
    <property type="component" value="Unassembled WGS sequence"/>
</dbReference>